<protein>
    <recommendedName>
        <fullName evidence="9">Signal recognition particle subunit SRP68</fullName>
    </recommendedName>
</protein>
<evidence type="ECO:0000256" key="8">
    <source>
        <dbReference type="ARBA" id="ARBA00023274"/>
    </source>
</evidence>
<evidence type="ECO:0000256" key="5">
    <source>
        <dbReference type="ARBA" id="ARBA00022884"/>
    </source>
</evidence>
<keyword evidence="12" id="KW-1185">Reference proteome</keyword>
<dbReference type="GO" id="GO:0030942">
    <property type="term" value="F:endoplasmic reticulum signal peptide binding"/>
    <property type="evidence" value="ECO:0007669"/>
    <property type="project" value="InterPro"/>
</dbReference>
<feature type="compositionally biased region" description="Polar residues" evidence="10">
    <location>
        <begin position="440"/>
        <end position="451"/>
    </location>
</feature>
<evidence type="ECO:0000256" key="1">
    <source>
        <dbReference type="ARBA" id="ARBA00004496"/>
    </source>
</evidence>
<feature type="region of interest" description="Disordered" evidence="10">
    <location>
        <begin position="440"/>
        <end position="468"/>
    </location>
</feature>
<comment type="subcellular location">
    <subcellularLocation>
        <location evidence="1">Cytoplasm</location>
    </subcellularLocation>
    <subcellularLocation>
        <location evidence="2">Nucleus</location>
        <location evidence="2">Nucleolus</location>
    </subcellularLocation>
</comment>
<dbReference type="GeneID" id="18874309"/>
<accession>G3ARQ2</accession>
<dbReference type="eggNOG" id="KOG2460">
    <property type="taxonomic scope" value="Eukaryota"/>
</dbReference>
<dbReference type="PANTHER" id="PTHR12860:SF0">
    <property type="entry name" value="SIGNAL RECOGNITION PARTICLE SUBUNIT SRP68"/>
    <property type="match status" value="1"/>
</dbReference>
<feature type="compositionally biased region" description="Gly residues" evidence="10">
    <location>
        <begin position="459"/>
        <end position="468"/>
    </location>
</feature>
<dbReference type="GO" id="GO:0006614">
    <property type="term" value="P:SRP-dependent cotranslational protein targeting to membrane"/>
    <property type="evidence" value="ECO:0007669"/>
    <property type="project" value="InterPro"/>
</dbReference>
<dbReference type="InterPro" id="IPR038253">
    <property type="entry name" value="SRP68_N_sf"/>
</dbReference>
<evidence type="ECO:0000256" key="10">
    <source>
        <dbReference type="SAM" id="MobiDB-lite"/>
    </source>
</evidence>
<dbReference type="Proteomes" id="UP000000709">
    <property type="component" value="Unassembled WGS sequence"/>
</dbReference>
<organism evidence="12">
    <name type="scientific">Spathaspora passalidarum (strain NRRL Y-27907 / 11-Y1)</name>
    <dbReference type="NCBI Taxonomy" id="619300"/>
    <lineage>
        <taxon>Eukaryota</taxon>
        <taxon>Fungi</taxon>
        <taxon>Dikarya</taxon>
        <taxon>Ascomycota</taxon>
        <taxon>Saccharomycotina</taxon>
        <taxon>Pichiomycetes</taxon>
        <taxon>Debaryomycetaceae</taxon>
        <taxon>Spathaspora</taxon>
    </lineage>
</organism>
<dbReference type="InterPro" id="IPR026258">
    <property type="entry name" value="SRP68"/>
</dbReference>
<dbReference type="GO" id="GO:0005730">
    <property type="term" value="C:nucleolus"/>
    <property type="evidence" value="ECO:0007669"/>
    <property type="project" value="UniProtKB-SubCell"/>
</dbReference>
<keyword evidence="5" id="KW-0694">RNA-binding</keyword>
<evidence type="ECO:0000256" key="9">
    <source>
        <dbReference type="ARBA" id="ARBA00029498"/>
    </source>
</evidence>
<keyword evidence="7" id="KW-0539">Nucleus</keyword>
<dbReference type="STRING" id="619300.G3ARQ2"/>
<dbReference type="FunCoup" id="G3ARQ2">
    <property type="interactions" value="970"/>
</dbReference>
<comment type="similarity">
    <text evidence="3">Belongs to the SRP68 family.</text>
</comment>
<evidence type="ECO:0000256" key="7">
    <source>
        <dbReference type="ARBA" id="ARBA00023242"/>
    </source>
</evidence>
<sequence>MVSKVKRALQHAHKVLELSSNDEDFVKVIELYVYTALIQGQLNIIKKQWDKALNTFSIAKCALDYLYVQYGQDESEEKQFSKTLINELIDNLVDPSLNLAISQADIELVSDLKTISRKYCHEEKVPVLTNVIKLIESKDPEFVSDISSSVTLIKEINWRNHQAQIYNDEIAFKIMKLTENKDWAGFIDPNQFDTVITGWTDVLELHKLDTEKNQQDDDFEQVQHRAIFLTFINYNLLFTRLKRDLLLIDKLQSNKSIEKNRDVVRLYNSIIQIVGEIKELPGVFNDEDLSYSLENLEKLFDTRKNVVLAETYQYRELFKEALSIYNHINENLTSEEQFYKVDFPFNISTNEEIAQLKQELQTKTLQSHISAQFSNSRRISSKYVVENINKFPATSELDDIINLQGKIQPILSKPVLFDIGFNYISYDLKKGDLLAINPSTSELPQQKSDQTQPEKKRGGFFGGIFGRS</sequence>
<keyword evidence="8" id="KW-0687">Ribonucleoprotein</keyword>
<dbReference type="PANTHER" id="PTHR12860">
    <property type="entry name" value="SIGNAL RECOGNITION PARTICLE 68 KDA PROTEIN"/>
    <property type="match status" value="1"/>
</dbReference>
<dbReference type="RefSeq" id="XP_007376583.1">
    <property type="nucleotide sequence ID" value="XM_007376521.1"/>
</dbReference>
<dbReference type="InParanoid" id="G3ARQ2"/>
<gene>
    <name evidence="11" type="ORF">SPAPADRAFT_62397</name>
</gene>
<name>G3ARQ2_SPAPN</name>
<dbReference type="KEGG" id="spaa:SPAPADRAFT_62397"/>
<dbReference type="GO" id="GO:0008312">
    <property type="term" value="F:7S RNA binding"/>
    <property type="evidence" value="ECO:0007669"/>
    <property type="project" value="InterPro"/>
</dbReference>
<dbReference type="OrthoDB" id="10255118at2759"/>
<evidence type="ECO:0000313" key="11">
    <source>
        <dbReference type="EMBL" id="EGW31805.1"/>
    </source>
</evidence>
<dbReference type="EMBL" id="GL996503">
    <property type="protein sequence ID" value="EGW31805.1"/>
    <property type="molecule type" value="Genomic_DNA"/>
</dbReference>
<keyword evidence="4" id="KW-0963">Cytoplasm</keyword>
<dbReference type="OMA" id="FFCETRI"/>
<proteinExistence type="inferred from homology"/>
<dbReference type="Pfam" id="PF16969">
    <property type="entry name" value="SRP68"/>
    <property type="match status" value="1"/>
</dbReference>
<evidence type="ECO:0000313" key="12">
    <source>
        <dbReference type="Proteomes" id="UP000000709"/>
    </source>
</evidence>
<dbReference type="HOGENOM" id="CLU_018649_2_1_1"/>
<dbReference type="AlphaFoldDB" id="G3ARQ2"/>
<dbReference type="GO" id="GO:0005786">
    <property type="term" value="C:signal recognition particle, endoplasmic reticulum targeting"/>
    <property type="evidence" value="ECO:0007669"/>
    <property type="project" value="UniProtKB-KW"/>
</dbReference>
<dbReference type="GO" id="GO:0005047">
    <property type="term" value="F:signal recognition particle binding"/>
    <property type="evidence" value="ECO:0007669"/>
    <property type="project" value="InterPro"/>
</dbReference>
<evidence type="ECO:0000256" key="6">
    <source>
        <dbReference type="ARBA" id="ARBA00023135"/>
    </source>
</evidence>
<reference evidence="11 12" key="1">
    <citation type="journal article" date="2011" name="Proc. Natl. Acad. Sci. U.S.A.">
        <title>Comparative genomics of xylose-fermenting fungi for enhanced biofuel production.</title>
        <authorList>
            <person name="Wohlbach D.J."/>
            <person name="Kuo A."/>
            <person name="Sato T.K."/>
            <person name="Potts K.M."/>
            <person name="Salamov A.A."/>
            <person name="LaButti K.M."/>
            <person name="Sun H."/>
            <person name="Clum A."/>
            <person name="Pangilinan J.L."/>
            <person name="Lindquist E.A."/>
            <person name="Lucas S."/>
            <person name="Lapidus A."/>
            <person name="Jin M."/>
            <person name="Gunawan C."/>
            <person name="Balan V."/>
            <person name="Dale B.E."/>
            <person name="Jeffries T.W."/>
            <person name="Zinkel R."/>
            <person name="Barry K.W."/>
            <person name="Grigoriev I.V."/>
            <person name="Gasch A.P."/>
        </authorList>
    </citation>
    <scope>NUCLEOTIDE SEQUENCE [LARGE SCALE GENOMIC DNA]</scope>
    <source>
        <strain evidence="12">NRRL Y-27907 / 11-Y1</strain>
    </source>
</reference>
<evidence type="ECO:0000256" key="3">
    <source>
        <dbReference type="ARBA" id="ARBA00009352"/>
    </source>
</evidence>
<evidence type="ECO:0000256" key="4">
    <source>
        <dbReference type="ARBA" id="ARBA00022490"/>
    </source>
</evidence>
<evidence type="ECO:0000256" key="2">
    <source>
        <dbReference type="ARBA" id="ARBA00004604"/>
    </source>
</evidence>
<dbReference type="Gene3D" id="1.10.3450.40">
    <property type="entry name" value="Signal recognition particle, SRP68 subunit, RNA-binding domain"/>
    <property type="match status" value="1"/>
</dbReference>
<keyword evidence="6" id="KW-0733">Signal recognition particle</keyword>